<dbReference type="KEGG" id="rsi:Runsl_3892"/>
<organism evidence="1 2">
    <name type="scientific">Runella slithyformis (strain ATCC 29530 / DSM 19594 / LMG 11500 / NCIMB 11436 / LSU 4)</name>
    <dbReference type="NCBI Taxonomy" id="761193"/>
    <lineage>
        <taxon>Bacteria</taxon>
        <taxon>Pseudomonadati</taxon>
        <taxon>Bacteroidota</taxon>
        <taxon>Cytophagia</taxon>
        <taxon>Cytophagales</taxon>
        <taxon>Spirosomataceae</taxon>
        <taxon>Runella</taxon>
    </lineage>
</organism>
<dbReference type="RefSeq" id="WP_013929551.1">
    <property type="nucleotide sequence ID" value="NC_015703.1"/>
</dbReference>
<dbReference type="AlphaFoldDB" id="A0A7U4E7F2"/>
<protein>
    <submittedName>
        <fullName evidence="1">Uncharacterized protein</fullName>
    </submittedName>
</protein>
<accession>A0A7U4E7F2</accession>
<evidence type="ECO:0000313" key="2">
    <source>
        <dbReference type="Proteomes" id="UP000000493"/>
    </source>
</evidence>
<evidence type="ECO:0000313" key="1">
    <source>
        <dbReference type="EMBL" id="AEI50248.1"/>
    </source>
</evidence>
<reference evidence="2" key="1">
    <citation type="submission" date="2011-06" db="EMBL/GenBank/DDBJ databases">
        <title>The complete genome of chromosome of Runella slithyformis DSM 19594.</title>
        <authorList>
            <consortium name="US DOE Joint Genome Institute (JGI-PGF)"/>
            <person name="Lucas S."/>
            <person name="Han J."/>
            <person name="Lapidus A."/>
            <person name="Bruce D."/>
            <person name="Goodwin L."/>
            <person name="Pitluck S."/>
            <person name="Peters L."/>
            <person name="Kyrpides N."/>
            <person name="Mavromatis K."/>
            <person name="Ivanova N."/>
            <person name="Ovchinnikova G."/>
            <person name="Zhang X."/>
            <person name="Misra M."/>
            <person name="Detter J.C."/>
            <person name="Tapia R."/>
            <person name="Han C."/>
            <person name="Land M."/>
            <person name="Hauser L."/>
            <person name="Markowitz V."/>
            <person name="Cheng J.-F."/>
            <person name="Hugenholtz P."/>
            <person name="Woyke T."/>
            <person name="Wu D."/>
            <person name="Tindall B."/>
            <person name="Faehrich R."/>
            <person name="Brambilla E."/>
            <person name="Klenk H.-P."/>
            <person name="Eisen J.A."/>
        </authorList>
    </citation>
    <scope>NUCLEOTIDE SEQUENCE [LARGE SCALE GENOMIC DNA]</scope>
    <source>
        <strain evidence="2">ATCC 29530 / DSM 19594 / LMG 11500 / NCIMB 11436 / LSU 4</strain>
    </source>
</reference>
<sequence length="103" mass="11697">MTVPQFTQAIDGIVNDFTNAITNNLEFRNAICDLLIEIARPALADNDADDYAQIYEYLTHESEKETFCKAILAVASEILHDKHGQIHTANEIHQLLVEEYAEY</sequence>
<reference evidence="1 2" key="2">
    <citation type="journal article" date="2012" name="Stand. Genomic Sci.">
        <title>Complete genome sequence of the aquatic bacterium Runella slithyformis type strain (LSU 4(T)).</title>
        <authorList>
            <person name="Copeland A."/>
            <person name="Zhang X."/>
            <person name="Misra M."/>
            <person name="Lapidus A."/>
            <person name="Nolan M."/>
            <person name="Lucas S."/>
            <person name="Deshpande S."/>
            <person name="Cheng J.F."/>
            <person name="Tapia R."/>
            <person name="Goodwin L.A."/>
            <person name="Pitluck S."/>
            <person name="Liolios K."/>
            <person name="Pagani I."/>
            <person name="Ivanova N."/>
            <person name="Mikhailova N."/>
            <person name="Pati A."/>
            <person name="Chen A."/>
            <person name="Palaniappan K."/>
            <person name="Land M."/>
            <person name="Hauser L."/>
            <person name="Pan C."/>
            <person name="Jeffries C.D."/>
            <person name="Detter J.C."/>
            <person name="Brambilla E.M."/>
            <person name="Rohde M."/>
            <person name="Djao O.D."/>
            <person name="Goker M."/>
            <person name="Sikorski J."/>
            <person name="Tindall B.J."/>
            <person name="Woyke T."/>
            <person name="Bristow J."/>
            <person name="Eisen J.A."/>
            <person name="Markowitz V."/>
            <person name="Hugenholtz P."/>
            <person name="Kyrpides N.C."/>
            <person name="Klenk H.P."/>
            <person name="Mavromatis K."/>
        </authorList>
    </citation>
    <scope>NUCLEOTIDE SEQUENCE [LARGE SCALE GENOMIC DNA]</scope>
    <source>
        <strain evidence="2">ATCC 29530 / DSM 19594 / LMG 11500 / NCIMB 11436 / LSU 4</strain>
    </source>
</reference>
<dbReference type="Proteomes" id="UP000000493">
    <property type="component" value="Chromosome"/>
</dbReference>
<name>A0A7U4E7F2_RUNSL</name>
<keyword evidence="2" id="KW-1185">Reference proteome</keyword>
<gene>
    <name evidence="1" type="ordered locus">Runsl_3892</name>
</gene>
<proteinExistence type="predicted"/>
<dbReference type="EMBL" id="CP002859">
    <property type="protein sequence ID" value="AEI50248.1"/>
    <property type="molecule type" value="Genomic_DNA"/>
</dbReference>